<feature type="domain" description="Amine oxidase" evidence="4">
    <location>
        <begin position="95"/>
        <end position="353"/>
    </location>
</feature>
<dbReference type="InterPro" id="IPR050703">
    <property type="entry name" value="Flavin_MAO"/>
</dbReference>
<dbReference type="InterPro" id="IPR036188">
    <property type="entry name" value="FAD/NAD-bd_sf"/>
</dbReference>
<reference evidence="5" key="1">
    <citation type="submission" date="2021-01" db="EMBL/GenBank/DDBJ databases">
        <authorList>
            <person name="Corre E."/>
            <person name="Pelletier E."/>
            <person name="Niang G."/>
            <person name="Scheremetjew M."/>
            <person name="Finn R."/>
            <person name="Kale V."/>
            <person name="Holt S."/>
            <person name="Cochrane G."/>
            <person name="Meng A."/>
            <person name="Brown T."/>
            <person name="Cohen L."/>
        </authorList>
    </citation>
    <scope>NUCLEOTIDE SEQUENCE</scope>
    <source>
        <strain evidence="5">Grunow 1884</strain>
    </source>
</reference>
<evidence type="ECO:0000256" key="1">
    <source>
        <dbReference type="ARBA" id="ARBA00005995"/>
    </source>
</evidence>
<name>A0A7S2ETS9_TRICV</name>
<evidence type="ECO:0000256" key="3">
    <source>
        <dbReference type="ARBA" id="ARBA00048448"/>
    </source>
</evidence>
<comment type="similarity">
    <text evidence="1">Belongs to the flavin monoamine oxidase family.</text>
</comment>
<dbReference type="Pfam" id="PF01593">
    <property type="entry name" value="Amino_oxidase"/>
    <property type="match status" value="1"/>
</dbReference>
<dbReference type="Pfam" id="PF13450">
    <property type="entry name" value="NAD_binding_8"/>
    <property type="match status" value="1"/>
</dbReference>
<protein>
    <recommendedName>
        <fullName evidence="2">monoamine oxidase</fullName>
        <ecNumber evidence="2">1.4.3.4</ecNumber>
    </recommendedName>
</protein>
<evidence type="ECO:0000256" key="2">
    <source>
        <dbReference type="ARBA" id="ARBA00012804"/>
    </source>
</evidence>
<dbReference type="PANTHER" id="PTHR43563">
    <property type="entry name" value="AMINE OXIDASE"/>
    <property type="match status" value="1"/>
</dbReference>
<dbReference type="PANTHER" id="PTHR43563:SF1">
    <property type="entry name" value="AMINE OXIDASE [FLAVIN-CONTAINING] B"/>
    <property type="match status" value="1"/>
</dbReference>
<dbReference type="EMBL" id="HBGO01030525">
    <property type="protein sequence ID" value="CAD9354570.1"/>
    <property type="molecule type" value="Transcribed_RNA"/>
</dbReference>
<accession>A0A7S2ETS9</accession>
<organism evidence="5">
    <name type="scientific">Trieres chinensis</name>
    <name type="common">Marine centric diatom</name>
    <name type="synonym">Odontella sinensis</name>
    <dbReference type="NCBI Taxonomy" id="1514140"/>
    <lineage>
        <taxon>Eukaryota</taxon>
        <taxon>Sar</taxon>
        <taxon>Stramenopiles</taxon>
        <taxon>Ochrophyta</taxon>
        <taxon>Bacillariophyta</taxon>
        <taxon>Mediophyceae</taxon>
        <taxon>Biddulphiophycidae</taxon>
        <taxon>Eupodiscales</taxon>
        <taxon>Parodontellaceae</taxon>
        <taxon>Trieres</taxon>
    </lineage>
</organism>
<dbReference type="SUPFAM" id="SSF51905">
    <property type="entry name" value="FAD/NAD(P)-binding domain"/>
    <property type="match status" value="1"/>
</dbReference>
<sequence length="363" mass="39461">MSEGGGTKHAIAVIGAGLSGLSAADLLCRNIPPSQRSILVLEARDRVGGRTLSVPLPDGSGSASVVDLGAAWIWPSENPEMDRILRALDIARISEGDGAFRVEGGAQSICNRLVESLARSEGVSIRLGCAATSVSKSPEGKSSSVVRVEYRESSGRKEIAEVDAVFVACPPRLVLERISFQPQLGGDLLAAMDSCRTWMAQQGKFVASYPSAFWRNRRDRLYWSRPNADGPLDVVFEHGTSLWGFMSHEKRWRSLDASERERAALHQLSAIVGKGAMSPIAVREQDWAQEMETCCVKDVKEPHPWQHPRYANAGVFEGGHWGSSLWFIGSETSRTGTAGFMEGAVVAAQRGVQQYLMVRPPEP</sequence>
<dbReference type="EC" id="1.4.3.4" evidence="2"/>
<dbReference type="AlphaFoldDB" id="A0A7S2ETS9"/>
<gene>
    <name evidence="5" type="ORF">OSIN01602_LOCUS17527</name>
</gene>
<evidence type="ECO:0000313" key="5">
    <source>
        <dbReference type="EMBL" id="CAD9354570.1"/>
    </source>
</evidence>
<evidence type="ECO:0000259" key="4">
    <source>
        <dbReference type="Pfam" id="PF01593"/>
    </source>
</evidence>
<proteinExistence type="inferred from homology"/>
<comment type="catalytic activity">
    <reaction evidence="3">
        <text>a secondary aliphatic amine + O2 + H2O = a primary amine + an aldehyde + H2O2</text>
        <dbReference type="Rhea" id="RHEA:26414"/>
        <dbReference type="ChEBI" id="CHEBI:15377"/>
        <dbReference type="ChEBI" id="CHEBI:15379"/>
        <dbReference type="ChEBI" id="CHEBI:16240"/>
        <dbReference type="ChEBI" id="CHEBI:17478"/>
        <dbReference type="ChEBI" id="CHEBI:58855"/>
        <dbReference type="ChEBI" id="CHEBI:65296"/>
        <dbReference type="EC" id="1.4.3.4"/>
    </reaction>
</comment>
<dbReference type="Gene3D" id="3.50.50.60">
    <property type="entry name" value="FAD/NAD(P)-binding domain"/>
    <property type="match status" value="2"/>
</dbReference>
<dbReference type="GO" id="GO:0097621">
    <property type="term" value="F:monoamine oxidase activity"/>
    <property type="evidence" value="ECO:0007669"/>
    <property type="project" value="UniProtKB-EC"/>
</dbReference>
<dbReference type="InterPro" id="IPR002937">
    <property type="entry name" value="Amino_oxidase"/>
</dbReference>
<dbReference type="SUPFAM" id="SSF54373">
    <property type="entry name" value="FAD-linked reductases, C-terminal domain"/>
    <property type="match status" value="1"/>
</dbReference>